<keyword evidence="3" id="KW-1185">Reference proteome</keyword>
<evidence type="ECO:0000313" key="3">
    <source>
        <dbReference type="Proteomes" id="UP000174145"/>
    </source>
</evidence>
<dbReference type="Proteomes" id="UP000174145">
    <property type="component" value="Segment"/>
</dbReference>
<keyword evidence="1" id="KW-0812">Transmembrane</keyword>
<protein>
    <submittedName>
        <fullName evidence="2">Putative mRNA capping enzyme small subunit</fullName>
    </submittedName>
</protein>
<keyword evidence="1" id="KW-1133">Transmembrane helix</keyword>
<organism evidence="2 3">
    <name type="scientific">Alphaentomopoxvirus acuprea</name>
    <dbReference type="NCBI Taxonomy" id="62099"/>
    <lineage>
        <taxon>Viruses</taxon>
        <taxon>Varidnaviria</taxon>
        <taxon>Bamfordvirae</taxon>
        <taxon>Nucleocytoviricota</taxon>
        <taxon>Pokkesviricetes</taxon>
        <taxon>Chitovirales</taxon>
        <taxon>Poxviridae</taxon>
        <taxon>Entomopoxvirinae</taxon>
        <taxon>Alphaentomopoxvirus</taxon>
    </lineage>
</organism>
<dbReference type="EMBL" id="AP013055">
    <property type="protein sequence ID" value="BAO49409.1"/>
    <property type="molecule type" value="Genomic_DNA"/>
</dbReference>
<dbReference type="OrthoDB" id="8331at10239"/>
<dbReference type="GeneID" id="18263478"/>
<evidence type="ECO:0000313" key="2">
    <source>
        <dbReference type="EMBL" id="BAO49409.1"/>
    </source>
</evidence>
<evidence type="ECO:0000256" key="1">
    <source>
        <dbReference type="SAM" id="Phobius"/>
    </source>
</evidence>
<proteinExistence type="predicted"/>
<dbReference type="KEGG" id="vg:18263478"/>
<reference evidence="2 3" key="1">
    <citation type="journal article" date="2014" name="Virology">
        <title>The complete genome sequence of the Alphaentomopoxvirus Anomala cuprea entomopoxvirus, including its terminal hairpin loop sequences, suggests a potentially unique mode of apoptosis inhibition and mode of DNA replication.</title>
        <authorList>
            <person name="Mitsuhashi W."/>
            <person name="Miyamoto K."/>
            <person name="Wada S."/>
        </authorList>
    </citation>
    <scope>NUCLEOTIDE SEQUENCE [LARGE SCALE GENOMIC DNA]</scope>
    <source>
        <strain evidence="2">CV6M</strain>
    </source>
</reference>
<dbReference type="RefSeq" id="YP_009001522.1">
    <property type="nucleotide sequence ID" value="NC_023426.1"/>
</dbReference>
<keyword evidence="1" id="KW-0472">Membrane</keyword>
<name>W6JPJ9_9POXV</name>
<dbReference type="InterPro" id="IPR043096">
    <property type="entry name" value="Poxvirus_mRNA-cap_ssu_sf"/>
</dbReference>
<feature type="transmembrane region" description="Helical" evidence="1">
    <location>
        <begin position="144"/>
        <end position="167"/>
    </location>
</feature>
<accession>W6JPJ9</accession>
<sequence length="279" mass="33089">MISEATNNYIINGIYIDLPSIDILPPIKIKYDFSSPKAYFGIIYHMMSINVEIQEIFKLFNASQNTDQSLYNFYFFNKYDKMRKHIKTDYDFSYSSLFRENINIEKSGSSMTNNLNIFCFDNVKLDILQPLFNLKNKNDKDLSLSIRLPTIVATSIIHLLVILSYIFNNVRLEKTDLWLNDSFIVKCNKLRPNNLSLLKSQLNKIEFNEKTRQKKIYYLFYNFIIDEKFRDKYSEFLNSVGSVVVNLWLESINNINKSPTDRKRDIWKEYDKILNIKSV</sequence>
<dbReference type="Gene3D" id="3.40.50.11680">
    <property type="entry name" value="Poxvirus mRNA capping enzyme, small subunit"/>
    <property type="match status" value="1"/>
</dbReference>